<organism evidence="5 6">
    <name type="scientific">Paspalum notatum var. saurae</name>
    <dbReference type="NCBI Taxonomy" id="547442"/>
    <lineage>
        <taxon>Eukaryota</taxon>
        <taxon>Viridiplantae</taxon>
        <taxon>Streptophyta</taxon>
        <taxon>Embryophyta</taxon>
        <taxon>Tracheophyta</taxon>
        <taxon>Spermatophyta</taxon>
        <taxon>Magnoliopsida</taxon>
        <taxon>Liliopsida</taxon>
        <taxon>Poales</taxon>
        <taxon>Poaceae</taxon>
        <taxon>PACMAD clade</taxon>
        <taxon>Panicoideae</taxon>
        <taxon>Andropogonodae</taxon>
        <taxon>Paspaleae</taxon>
        <taxon>Paspalinae</taxon>
        <taxon>Paspalum</taxon>
    </lineage>
</organism>
<feature type="domain" description="RdRp catalytic" evidence="4">
    <location>
        <begin position="1"/>
        <end position="49"/>
    </location>
</feature>
<evidence type="ECO:0000256" key="1">
    <source>
        <dbReference type="ARBA" id="ARBA00012494"/>
    </source>
</evidence>
<keyword evidence="3" id="KW-0693">Viral RNA replication</keyword>
<dbReference type="EC" id="2.7.7.48" evidence="1"/>
<dbReference type="InterPro" id="IPR007096">
    <property type="entry name" value="RNA-dir_Rpol_cat_phage"/>
</dbReference>
<sequence>METCLGLEDLPIGSGGYDILHPSRRCISLAAVLECIDTRPQCKKSTLKNMLCGVLRQIIVLNLKVGGRGALHHARDAATQTGGVQASR</sequence>
<dbReference type="GO" id="GO:0000166">
    <property type="term" value="F:nucleotide binding"/>
    <property type="evidence" value="ECO:0007669"/>
    <property type="project" value="UniProtKB-KW"/>
</dbReference>
<dbReference type="PROSITE" id="PS50522">
    <property type="entry name" value="RDRP_PHAGE"/>
    <property type="match status" value="1"/>
</dbReference>
<name>A0AAQ3TKK3_PASNO</name>
<dbReference type="EMBL" id="CP144749">
    <property type="protein sequence ID" value="WVZ75316.1"/>
    <property type="molecule type" value="Genomic_DNA"/>
</dbReference>
<gene>
    <name evidence="5" type="ORF">U9M48_023385</name>
</gene>
<reference evidence="5 6" key="1">
    <citation type="submission" date="2024-02" db="EMBL/GenBank/DDBJ databases">
        <title>High-quality chromosome-scale genome assembly of Pensacola bahiagrass (Paspalum notatum Flugge var. saurae).</title>
        <authorList>
            <person name="Vega J.M."/>
            <person name="Podio M."/>
            <person name="Orjuela J."/>
            <person name="Siena L.A."/>
            <person name="Pessino S.C."/>
            <person name="Combes M.C."/>
            <person name="Mariac C."/>
            <person name="Albertini E."/>
            <person name="Pupilli F."/>
            <person name="Ortiz J.P.A."/>
            <person name="Leblanc O."/>
        </authorList>
    </citation>
    <scope>NUCLEOTIDE SEQUENCE [LARGE SCALE GENOMIC DNA]</scope>
    <source>
        <strain evidence="5">R1</strain>
        <tissue evidence="5">Leaf</tissue>
    </source>
</reference>
<evidence type="ECO:0000256" key="2">
    <source>
        <dbReference type="ARBA" id="ARBA00022741"/>
    </source>
</evidence>
<evidence type="ECO:0000313" key="5">
    <source>
        <dbReference type="EMBL" id="WVZ75315.1"/>
    </source>
</evidence>
<keyword evidence="6" id="KW-1185">Reference proteome</keyword>
<dbReference type="AlphaFoldDB" id="A0AAQ3TKK3"/>
<dbReference type="GO" id="GO:0019079">
    <property type="term" value="P:viral genome replication"/>
    <property type="evidence" value="ECO:0007669"/>
    <property type="project" value="InterPro"/>
</dbReference>
<accession>A0AAQ3TKK3</accession>
<dbReference type="EMBL" id="CP144749">
    <property type="protein sequence ID" value="WVZ75315.1"/>
    <property type="molecule type" value="Genomic_DNA"/>
</dbReference>
<protein>
    <recommendedName>
        <fullName evidence="1">RNA-directed RNA polymerase</fullName>
        <ecNumber evidence="1">2.7.7.48</ecNumber>
    </recommendedName>
</protein>
<evidence type="ECO:0000256" key="3">
    <source>
        <dbReference type="ARBA" id="ARBA00022953"/>
    </source>
</evidence>
<proteinExistence type="predicted"/>
<dbReference type="GO" id="GO:0003968">
    <property type="term" value="F:RNA-directed RNA polymerase activity"/>
    <property type="evidence" value="ECO:0007669"/>
    <property type="project" value="UniProtKB-EC"/>
</dbReference>
<keyword evidence="2" id="KW-0547">Nucleotide-binding</keyword>
<dbReference type="Proteomes" id="UP001341281">
    <property type="component" value="Chromosome 05"/>
</dbReference>
<evidence type="ECO:0000313" key="6">
    <source>
        <dbReference type="Proteomes" id="UP001341281"/>
    </source>
</evidence>
<evidence type="ECO:0000259" key="4">
    <source>
        <dbReference type="PROSITE" id="PS50522"/>
    </source>
</evidence>